<protein>
    <recommendedName>
        <fullName evidence="4">Thioredoxin domain-containing protein</fullName>
    </recommendedName>
</protein>
<dbReference type="EMBL" id="JAVRRA010008387">
    <property type="protein sequence ID" value="KAK5256794.1"/>
    <property type="molecule type" value="Genomic_DNA"/>
</dbReference>
<comment type="caution">
    <text evidence="2">The sequence shown here is derived from an EMBL/GenBank/DDBJ whole genome shotgun (WGS) entry which is preliminary data.</text>
</comment>
<proteinExistence type="predicted"/>
<keyword evidence="3" id="KW-1185">Reference proteome</keyword>
<dbReference type="Pfam" id="PF13911">
    <property type="entry name" value="AhpC-TSA_2"/>
    <property type="match status" value="1"/>
</dbReference>
<evidence type="ECO:0000313" key="2">
    <source>
        <dbReference type="EMBL" id="KAK5256794.1"/>
    </source>
</evidence>
<name>A0ABR0LYV2_9PEZI</name>
<reference evidence="2 3" key="1">
    <citation type="submission" date="2023-08" db="EMBL/GenBank/DDBJ databases">
        <title>Black Yeasts Isolated from many extreme environments.</title>
        <authorList>
            <person name="Coleine C."/>
            <person name="Stajich J.E."/>
            <person name="Selbmann L."/>
        </authorList>
    </citation>
    <scope>NUCLEOTIDE SEQUENCE [LARGE SCALE GENOMIC DNA]</scope>
    <source>
        <strain evidence="2 3">CCFEE 536</strain>
    </source>
</reference>
<sequence length="293" mass="32251">MPFLRNKSPPAISWPVGREDGAATASPKSSSSPSSPKSPSSTKSSSRHSYQHSQSSTSTAATSIQPEVDSSGTSCHYDADDFFARCREDLDVSDDYPTAKTLAQAGDVPIFDANGQSRPFKSIYSGDTVIGERQLVLFIRHFYCGACQSYIKALNASIDRETYFGMPIPTSITVIGCGSPALIAHYKKVTGCSYPIYAEPSRKLYEALGMSWSLNIGSTKPDYMKDTTLPGWLAGQLKQMAKTEGRKKFRGGNWLQIGGEFLFQDGEVVWCHRMKNYRGHAEISQLRRVLEID</sequence>
<evidence type="ECO:0008006" key="4">
    <source>
        <dbReference type="Google" id="ProtNLM"/>
    </source>
</evidence>
<dbReference type="InterPro" id="IPR036249">
    <property type="entry name" value="Thioredoxin-like_sf"/>
</dbReference>
<dbReference type="PANTHER" id="PTHR28630:SF3">
    <property type="entry name" value="PEROXIREDOXIN-LIKE 2C"/>
    <property type="match status" value="1"/>
</dbReference>
<dbReference type="Proteomes" id="UP001357485">
    <property type="component" value="Unassembled WGS sequence"/>
</dbReference>
<feature type="region of interest" description="Disordered" evidence="1">
    <location>
        <begin position="1"/>
        <end position="70"/>
    </location>
</feature>
<feature type="compositionally biased region" description="Low complexity" evidence="1">
    <location>
        <begin position="51"/>
        <end position="66"/>
    </location>
</feature>
<organism evidence="2 3">
    <name type="scientific">Cryomyces antarcticus</name>
    <dbReference type="NCBI Taxonomy" id="329879"/>
    <lineage>
        <taxon>Eukaryota</taxon>
        <taxon>Fungi</taxon>
        <taxon>Dikarya</taxon>
        <taxon>Ascomycota</taxon>
        <taxon>Pezizomycotina</taxon>
        <taxon>Dothideomycetes</taxon>
        <taxon>Dothideomycetes incertae sedis</taxon>
        <taxon>Cryomyces</taxon>
    </lineage>
</organism>
<dbReference type="InterPro" id="IPR032801">
    <property type="entry name" value="PXL2A/B/C"/>
</dbReference>
<evidence type="ECO:0000256" key="1">
    <source>
        <dbReference type="SAM" id="MobiDB-lite"/>
    </source>
</evidence>
<dbReference type="PANTHER" id="PTHR28630">
    <property type="match status" value="1"/>
</dbReference>
<dbReference type="CDD" id="cd02970">
    <property type="entry name" value="PRX_like2"/>
    <property type="match status" value="1"/>
</dbReference>
<evidence type="ECO:0000313" key="3">
    <source>
        <dbReference type="Proteomes" id="UP001357485"/>
    </source>
</evidence>
<feature type="compositionally biased region" description="Low complexity" evidence="1">
    <location>
        <begin position="22"/>
        <end position="44"/>
    </location>
</feature>
<dbReference type="Gene3D" id="3.40.30.10">
    <property type="entry name" value="Glutaredoxin"/>
    <property type="match status" value="1"/>
</dbReference>
<accession>A0ABR0LYV2</accession>
<dbReference type="SUPFAM" id="SSF52833">
    <property type="entry name" value="Thioredoxin-like"/>
    <property type="match status" value="1"/>
</dbReference>
<gene>
    <name evidence="2" type="ORF">LTR16_002381</name>
</gene>